<dbReference type="EMBL" id="CABVGX010000002">
    <property type="protein sequence ID" value="VVM43326.1"/>
    <property type="molecule type" value="Genomic_DNA"/>
</dbReference>
<evidence type="ECO:0000313" key="3">
    <source>
        <dbReference type="Proteomes" id="UP000325607"/>
    </source>
</evidence>
<evidence type="ECO:0000313" key="2">
    <source>
        <dbReference type="EMBL" id="VVM43326.1"/>
    </source>
</evidence>
<accession>A0A5E6PIN3</accession>
<proteinExistence type="predicted"/>
<reference evidence="2 3" key="1">
    <citation type="submission" date="2019-09" db="EMBL/GenBank/DDBJ databases">
        <authorList>
            <person name="Chandra G."/>
            <person name="Truman W A."/>
        </authorList>
    </citation>
    <scope>NUCLEOTIDE SEQUENCE [LARGE SCALE GENOMIC DNA]</scope>
    <source>
        <strain evidence="2">PS645</strain>
    </source>
</reference>
<dbReference type="AlphaFoldDB" id="A0A5E6PIN3"/>
<feature type="region of interest" description="Disordered" evidence="1">
    <location>
        <begin position="33"/>
        <end position="63"/>
    </location>
</feature>
<gene>
    <name evidence="2" type="ORF">PS645_00363</name>
</gene>
<organism evidence="2 3">
    <name type="scientific">Pseudomonas fluorescens</name>
    <dbReference type="NCBI Taxonomy" id="294"/>
    <lineage>
        <taxon>Bacteria</taxon>
        <taxon>Pseudomonadati</taxon>
        <taxon>Pseudomonadota</taxon>
        <taxon>Gammaproteobacteria</taxon>
        <taxon>Pseudomonadales</taxon>
        <taxon>Pseudomonadaceae</taxon>
        <taxon>Pseudomonas</taxon>
    </lineage>
</organism>
<name>A0A5E6PIN3_PSEFL</name>
<evidence type="ECO:0000256" key="1">
    <source>
        <dbReference type="SAM" id="MobiDB-lite"/>
    </source>
</evidence>
<feature type="compositionally biased region" description="Basic and acidic residues" evidence="1">
    <location>
        <begin position="48"/>
        <end position="63"/>
    </location>
</feature>
<protein>
    <submittedName>
        <fullName evidence="2">Uncharacterized protein</fullName>
    </submittedName>
</protein>
<sequence length="63" mass="6931">MQRSSVAFILVGAKRFLMLLPDIQIVPNSHIAKPASRMTDGPQAHAPPADKHYVDGSRPRLLL</sequence>
<dbReference type="Proteomes" id="UP000325607">
    <property type="component" value="Unassembled WGS sequence"/>
</dbReference>